<dbReference type="RefSeq" id="XP_046018449.1">
    <property type="nucleotide sequence ID" value="XM_046151480.1"/>
</dbReference>
<feature type="domain" description="Methionyl/Valyl/Leucyl/Isoleucyl-tRNA synthetase anticodon-binding" evidence="15">
    <location>
        <begin position="691"/>
        <end position="846"/>
    </location>
</feature>
<keyword evidence="6 13" id="KW-0547">Nucleotide-binding</keyword>
<keyword evidence="5 13" id="KW-0436">Ligase</keyword>
<dbReference type="Pfam" id="PF19302">
    <property type="entry name" value="DUF5915"/>
    <property type="match status" value="1"/>
</dbReference>
<feature type="domain" description="Aminoacyl-tRNA synthetase class Ia" evidence="14">
    <location>
        <begin position="12"/>
        <end position="634"/>
    </location>
</feature>
<evidence type="ECO:0000256" key="8">
    <source>
        <dbReference type="ARBA" id="ARBA00022917"/>
    </source>
</evidence>
<evidence type="ECO:0000256" key="13">
    <source>
        <dbReference type="RuleBase" id="RU363035"/>
    </source>
</evidence>
<evidence type="ECO:0000256" key="9">
    <source>
        <dbReference type="ARBA" id="ARBA00023146"/>
    </source>
</evidence>
<evidence type="ECO:0000256" key="3">
    <source>
        <dbReference type="ARBA" id="ARBA00013165"/>
    </source>
</evidence>
<dbReference type="PRINTS" id="PR00984">
    <property type="entry name" value="TRNASYNTHILE"/>
</dbReference>
<dbReference type="InterPro" id="IPR001412">
    <property type="entry name" value="aa-tRNA-synth_I_CS"/>
</dbReference>
<dbReference type="FunFam" id="3.40.50.620:FF:000023">
    <property type="entry name" value="Isoleucyl-tRNA synthetase,cytoplasmic"/>
    <property type="match status" value="1"/>
</dbReference>
<evidence type="ECO:0000256" key="10">
    <source>
        <dbReference type="ARBA" id="ARBA00032665"/>
    </source>
</evidence>
<evidence type="ECO:0000313" key="17">
    <source>
        <dbReference type="Proteomes" id="UP000756346"/>
    </source>
</evidence>
<dbReference type="GO" id="GO:0002161">
    <property type="term" value="F:aminoacyl-tRNA deacylase activity"/>
    <property type="evidence" value="ECO:0007669"/>
    <property type="project" value="InterPro"/>
</dbReference>
<dbReference type="SUPFAM" id="SSF52374">
    <property type="entry name" value="Nucleotidylyl transferase"/>
    <property type="match status" value="1"/>
</dbReference>
<dbReference type="FunFam" id="1.10.730.10:FF:000004">
    <property type="entry name" value="Isoleucyl-tRNA synthetase, cytoplasmic"/>
    <property type="match status" value="1"/>
</dbReference>
<dbReference type="GO" id="GO:0005737">
    <property type="term" value="C:cytoplasm"/>
    <property type="evidence" value="ECO:0007669"/>
    <property type="project" value="UniProtKB-SubCell"/>
</dbReference>
<dbReference type="Pfam" id="PF08264">
    <property type="entry name" value="Anticodon_1"/>
    <property type="match status" value="1"/>
</dbReference>
<evidence type="ECO:0000256" key="6">
    <source>
        <dbReference type="ARBA" id="ARBA00022741"/>
    </source>
</evidence>
<dbReference type="Gene3D" id="1.10.730.10">
    <property type="entry name" value="Isoleucyl-tRNA Synthetase, Domain 1"/>
    <property type="match status" value="1"/>
</dbReference>
<evidence type="ECO:0000256" key="12">
    <source>
        <dbReference type="ARBA" id="ARBA00069879"/>
    </source>
</evidence>
<comment type="subcellular location">
    <subcellularLocation>
        <location evidence="1">Cytoplasm</location>
    </subcellularLocation>
</comment>
<evidence type="ECO:0000259" key="14">
    <source>
        <dbReference type="Pfam" id="PF00133"/>
    </source>
</evidence>
<dbReference type="InterPro" id="IPR002301">
    <property type="entry name" value="Ile-tRNA-ligase"/>
</dbReference>
<reference evidence="16" key="1">
    <citation type="journal article" date="2021" name="Nat. Commun.">
        <title>Genetic determinants of endophytism in the Arabidopsis root mycobiome.</title>
        <authorList>
            <person name="Mesny F."/>
            <person name="Miyauchi S."/>
            <person name="Thiergart T."/>
            <person name="Pickel B."/>
            <person name="Atanasova L."/>
            <person name="Karlsson M."/>
            <person name="Huettel B."/>
            <person name="Barry K.W."/>
            <person name="Haridas S."/>
            <person name="Chen C."/>
            <person name="Bauer D."/>
            <person name="Andreopoulos W."/>
            <person name="Pangilinan J."/>
            <person name="LaButti K."/>
            <person name="Riley R."/>
            <person name="Lipzen A."/>
            <person name="Clum A."/>
            <person name="Drula E."/>
            <person name="Henrissat B."/>
            <person name="Kohler A."/>
            <person name="Grigoriev I.V."/>
            <person name="Martin F.M."/>
            <person name="Hacquard S."/>
        </authorList>
    </citation>
    <scope>NUCLEOTIDE SEQUENCE</scope>
    <source>
        <strain evidence="16">MPI-CAGE-CH-0230</strain>
    </source>
</reference>
<dbReference type="EC" id="6.1.1.5" evidence="3"/>
<dbReference type="GO" id="GO:0005524">
    <property type="term" value="F:ATP binding"/>
    <property type="evidence" value="ECO:0007669"/>
    <property type="project" value="UniProtKB-KW"/>
</dbReference>
<organism evidence="16 17">
    <name type="scientific">Microdochium trichocladiopsis</name>
    <dbReference type="NCBI Taxonomy" id="1682393"/>
    <lineage>
        <taxon>Eukaryota</taxon>
        <taxon>Fungi</taxon>
        <taxon>Dikarya</taxon>
        <taxon>Ascomycota</taxon>
        <taxon>Pezizomycotina</taxon>
        <taxon>Sordariomycetes</taxon>
        <taxon>Xylariomycetidae</taxon>
        <taxon>Xylariales</taxon>
        <taxon>Microdochiaceae</taxon>
        <taxon>Microdochium</taxon>
    </lineage>
</organism>
<comment type="similarity">
    <text evidence="2 13">Belongs to the class-I aminoacyl-tRNA synthetase family.</text>
</comment>
<keyword evidence="8 13" id="KW-0648">Protein biosynthesis</keyword>
<protein>
    <recommendedName>
        <fullName evidence="12">Isoleucine--tRNA ligase, cytoplasmic</fullName>
        <ecNumber evidence="3">6.1.1.5</ecNumber>
    </recommendedName>
    <alternativeName>
        <fullName evidence="10">Isoleucyl-tRNA synthetase</fullName>
    </alternativeName>
</protein>
<dbReference type="InterPro" id="IPR013155">
    <property type="entry name" value="M/V/L/I-tRNA-synth_anticd-bd"/>
</dbReference>
<dbReference type="EMBL" id="JAGTJQ010000001">
    <property type="protein sequence ID" value="KAH7040394.1"/>
    <property type="molecule type" value="Genomic_DNA"/>
</dbReference>
<dbReference type="GO" id="GO:0004822">
    <property type="term" value="F:isoleucine-tRNA ligase activity"/>
    <property type="evidence" value="ECO:0007669"/>
    <property type="project" value="UniProtKB-EC"/>
</dbReference>
<evidence type="ECO:0000256" key="11">
    <source>
        <dbReference type="ARBA" id="ARBA00048359"/>
    </source>
</evidence>
<evidence type="ECO:0000259" key="15">
    <source>
        <dbReference type="Pfam" id="PF08264"/>
    </source>
</evidence>
<keyword evidence="17" id="KW-1185">Reference proteome</keyword>
<dbReference type="PANTHER" id="PTHR42780">
    <property type="entry name" value="SOLEUCYL-TRNA SYNTHETASE"/>
    <property type="match status" value="1"/>
</dbReference>
<evidence type="ECO:0000256" key="7">
    <source>
        <dbReference type="ARBA" id="ARBA00022840"/>
    </source>
</evidence>
<comment type="caution">
    <text evidence="16">The sequence shown here is derived from an EMBL/GenBank/DDBJ whole genome shotgun (WGS) entry which is preliminary data.</text>
</comment>
<dbReference type="InterPro" id="IPR023586">
    <property type="entry name" value="Ile-tRNA-ligase_type2"/>
</dbReference>
<dbReference type="PROSITE" id="PS00178">
    <property type="entry name" value="AA_TRNA_LIGASE_I"/>
    <property type="match status" value="1"/>
</dbReference>
<dbReference type="HAMAP" id="MF_02003">
    <property type="entry name" value="Ile_tRNA_synth_type2"/>
    <property type="match status" value="1"/>
</dbReference>
<dbReference type="NCBIfam" id="TIGR00392">
    <property type="entry name" value="ileS"/>
    <property type="match status" value="1"/>
</dbReference>
<keyword evidence="4" id="KW-0963">Cytoplasm</keyword>
<proteinExistence type="inferred from homology"/>
<accession>A0A9P9BZR5</accession>
<keyword evidence="7 13" id="KW-0067">ATP-binding</keyword>
<dbReference type="AlphaFoldDB" id="A0A9P9BZR5"/>
<sequence length="1071" mass="123618">MSIDFPKEEVAVIERWREIKAFERQVELSEGRPRYTFYDGPPFATGLPHYGHLLASTIKDIIPRYWSMKGFHVERRFGWDTHGIPIEHEIDKKFNITGKQAVMEMGLEKYNAECRAIVMRYREEWRHTIERLGRWIDFDNDYKTMDTSFMESEWWIFKQLFDKGQVYQGYRVMPYSTVLTTALSNFEANQNYQDVTDPAVVVSFPLVDDPNTQLLAWTTTPWTLPSNLGLCAHPDFEYVKILDEKSGNHYILLEKLLGTLYKDPKKAKFKIVEKIKGKDMVGWKYQPLFDYFYEDYKDLAFRVVNNTYVTDDSGVGIVHQAPAFGEDDYNVAVAAGIVTKDHSPPDPLDDRGHFTSKVKDFAGMHVKEADKHIIKHLKGTGRLVAESQLKHSYPMCPRSDTPLIYRAVPSWFIRIPEIVPQMLKTIEKTHWTPSFVKENRFGNWIANARDWNVSRNRYWGTPIPLWVSDDLSEKICIGSIEELKELSGYQGDLTDLHRDKVDHITIPSKNGNGVLRRVEEVFDCWFESGSMPYSSQHYPFENKEKVEKCFPGDFIAEGLDQTRGWFYTLVVLGTHLFGEAPFKNCVVNGIVLAEDGKKMSKRLKNYPDPSLLMNKYGSDALRLYMISSPAVRAEPLRFKETGVKEVVAKVLLPFWNSYKFFEGQVALFKKVEGKDYLFDPSMESTNTNVMDRWILASCQSLLEFVNQEMAGYRLYTVVPRLLGLIDTTTNWYIRFNRKRLKGEYGLDDTLHALNTLFEVLYTLCRGLAPFAPFLTDNIYTKLLPHIPESIRAEDSRSVHFLPFPEVRQELFNPEIERRVGRMQRVIELVRVSRERRTIGLKTPLKTLVIIHAEQQYLDDVKSLEKYITEELNVRDLVLTTDEAKYGVEYSVTADWPVLGKKLKKDMIKVKKALPGVSSEEVKKYTENKFIVVDGIRLEEGDLVVKRSLKEGGSPSLETNTDQDVLTILDTEVHPELAHEGVAREIINRVQRLRKKAGLAATDDVKMEYKILSDPDNIGLEQVFSGQTAIMEKALRRPLDKQESAEAQQDAMIAEEEQEIQKATFTLRLLKL</sequence>
<name>A0A9P9BZR5_9PEZI</name>
<keyword evidence="9 13" id="KW-0030">Aminoacyl-tRNA synthetase</keyword>
<evidence type="ECO:0000256" key="4">
    <source>
        <dbReference type="ARBA" id="ARBA00022490"/>
    </source>
</evidence>
<dbReference type="Pfam" id="PF00133">
    <property type="entry name" value="tRNA-synt_1"/>
    <property type="match status" value="1"/>
</dbReference>
<dbReference type="InterPro" id="IPR014729">
    <property type="entry name" value="Rossmann-like_a/b/a_fold"/>
</dbReference>
<dbReference type="InterPro" id="IPR009080">
    <property type="entry name" value="tRNAsynth_Ia_anticodon-bd"/>
</dbReference>
<dbReference type="CDD" id="cd07961">
    <property type="entry name" value="Anticodon_Ia_Ile_ABEc"/>
    <property type="match status" value="1"/>
</dbReference>
<dbReference type="PANTHER" id="PTHR42780:SF1">
    <property type="entry name" value="ISOLEUCINE--TRNA LIGASE, CYTOPLASMIC"/>
    <property type="match status" value="1"/>
</dbReference>
<dbReference type="InterPro" id="IPR009008">
    <property type="entry name" value="Val/Leu/Ile-tRNA-synth_edit"/>
</dbReference>
<dbReference type="OrthoDB" id="1706657at2759"/>
<dbReference type="SUPFAM" id="SSF50677">
    <property type="entry name" value="ValRS/IleRS/LeuRS editing domain"/>
    <property type="match status" value="1"/>
</dbReference>
<gene>
    <name evidence="16" type="ORF">B0I36DRAFT_280839</name>
</gene>
<comment type="catalytic activity">
    <reaction evidence="11">
        <text>tRNA(Ile) + L-isoleucine + ATP = L-isoleucyl-tRNA(Ile) + AMP + diphosphate</text>
        <dbReference type="Rhea" id="RHEA:11060"/>
        <dbReference type="Rhea" id="RHEA-COMP:9666"/>
        <dbReference type="Rhea" id="RHEA-COMP:9695"/>
        <dbReference type="ChEBI" id="CHEBI:30616"/>
        <dbReference type="ChEBI" id="CHEBI:33019"/>
        <dbReference type="ChEBI" id="CHEBI:58045"/>
        <dbReference type="ChEBI" id="CHEBI:78442"/>
        <dbReference type="ChEBI" id="CHEBI:78528"/>
        <dbReference type="ChEBI" id="CHEBI:456215"/>
        <dbReference type="EC" id="6.1.1.5"/>
    </reaction>
</comment>
<dbReference type="GO" id="GO:0006428">
    <property type="term" value="P:isoleucyl-tRNA aminoacylation"/>
    <property type="evidence" value="ECO:0007669"/>
    <property type="project" value="InterPro"/>
</dbReference>
<dbReference type="Proteomes" id="UP000756346">
    <property type="component" value="Unassembled WGS sequence"/>
</dbReference>
<dbReference type="InterPro" id="IPR033709">
    <property type="entry name" value="Anticodon_Ile_ABEc"/>
</dbReference>
<dbReference type="FunFam" id="3.90.740.10:FF:000044">
    <property type="entry name" value="Isoleucine--tRNA ligase"/>
    <property type="match status" value="1"/>
</dbReference>
<dbReference type="CDD" id="cd00818">
    <property type="entry name" value="IleRS_core"/>
    <property type="match status" value="1"/>
</dbReference>
<dbReference type="FunFam" id="3.40.50.620:FF:000050">
    <property type="entry name" value="Isoleucyl-tRNA synthetase,cytoplasmic"/>
    <property type="match status" value="1"/>
</dbReference>
<evidence type="ECO:0000313" key="16">
    <source>
        <dbReference type="EMBL" id="KAH7040394.1"/>
    </source>
</evidence>
<evidence type="ECO:0000256" key="2">
    <source>
        <dbReference type="ARBA" id="ARBA00005594"/>
    </source>
</evidence>
<dbReference type="GO" id="GO:0000049">
    <property type="term" value="F:tRNA binding"/>
    <property type="evidence" value="ECO:0007669"/>
    <property type="project" value="InterPro"/>
</dbReference>
<evidence type="ECO:0000256" key="5">
    <source>
        <dbReference type="ARBA" id="ARBA00022598"/>
    </source>
</evidence>
<dbReference type="InterPro" id="IPR002300">
    <property type="entry name" value="aa-tRNA-synth_Ia"/>
</dbReference>
<dbReference type="Gene3D" id="3.40.50.620">
    <property type="entry name" value="HUPs"/>
    <property type="match status" value="2"/>
</dbReference>
<dbReference type="GeneID" id="70181026"/>
<evidence type="ECO:0000256" key="1">
    <source>
        <dbReference type="ARBA" id="ARBA00004496"/>
    </source>
</evidence>
<dbReference type="SUPFAM" id="SSF47323">
    <property type="entry name" value="Anticodon-binding domain of a subclass of class I aminoacyl-tRNA synthetases"/>
    <property type="match status" value="1"/>
</dbReference>